<organism evidence="2 3">
    <name type="scientific">Gonapodya prolifera (strain JEL478)</name>
    <name type="common">Monoblepharis prolifera</name>
    <dbReference type="NCBI Taxonomy" id="1344416"/>
    <lineage>
        <taxon>Eukaryota</taxon>
        <taxon>Fungi</taxon>
        <taxon>Fungi incertae sedis</taxon>
        <taxon>Chytridiomycota</taxon>
        <taxon>Chytridiomycota incertae sedis</taxon>
        <taxon>Monoblepharidomycetes</taxon>
        <taxon>Monoblepharidales</taxon>
        <taxon>Gonapodyaceae</taxon>
        <taxon>Gonapodya</taxon>
    </lineage>
</organism>
<dbReference type="AlphaFoldDB" id="A0A139AEJ3"/>
<name>A0A139AEJ3_GONPJ</name>
<dbReference type="Proteomes" id="UP000070544">
    <property type="component" value="Unassembled WGS sequence"/>
</dbReference>
<evidence type="ECO:0000313" key="3">
    <source>
        <dbReference type="Proteomes" id="UP000070544"/>
    </source>
</evidence>
<keyword evidence="3" id="KW-1185">Reference proteome</keyword>
<dbReference type="EMBL" id="KQ965764">
    <property type="protein sequence ID" value="KXS15178.1"/>
    <property type="molecule type" value="Genomic_DNA"/>
</dbReference>
<protein>
    <submittedName>
        <fullName evidence="2">Uncharacterized protein</fullName>
    </submittedName>
</protein>
<proteinExistence type="predicted"/>
<feature type="compositionally biased region" description="Polar residues" evidence="1">
    <location>
        <begin position="61"/>
        <end position="72"/>
    </location>
</feature>
<feature type="compositionally biased region" description="Polar residues" evidence="1">
    <location>
        <begin position="308"/>
        <end position="327"/>
    </location>
</feature>
<evidence type="ECO:0000256" key="1">
    <source>
        <dbReference type="SAM" id="MobiDB-lite"/>
    </source>
</evidence>
<feature type="region of interest" description="Disordered" evidence="1">
    <location>
        <begin position="290"/>
        <end position="345"/>
    </location>
</feature>
<evidence type="ECO:0000313" key="2">
    <source>
        <dbReference type="EMBL" id="KXS15178.1"/>
    </source>
</evidence>
<sequence length="357" mass="38623">MSRLFHGGWQRGRDDDAGPDAGGAAKRGWSRRGRDGGGEKRGRSMEHTRATYPPPLPEFPDTSTRQVRSASTFAAPGAPVGSDRRWAQSKTVEPERGSWGSTGSGSGLGERREWSLPPGVNAVPATTSGGFLAPPGHSATALPLSQHPPAPTTTTASTPFFLSPDPASLLVQATHHEHMGDYCRASILLRTALRLGLDADATRKARLRIARDAVRSDPPRVDEAMHEVGWVQARWGDDDDGEFKATVEEVWKVSERVKADVQRRESRSRRKAQADLQRSESWRRREVKADVENDEEVKEVGSGEVEPNATTRRASSASLVSIASTDPGSPIVMPPSPDPEAYPGWTRRAESGVVACG</sequence>
<accession>A0A139AEJ3</accession>
<gene>
    <name evidence="2" type="ORF">M427DRAFT_32628</name>
</gene>
<feature type="compositionally biased region" description="Basic and acidic residues" evidence="1">
    <location>
        <begin position="82"/>
        <end position="96"/>
    </location>
</feature>
<feature type="compositionally biased region" description="Basic and acidic residues" evidence="1">
    <location>
        <begin position="32"/>
        <end position="49"/>
    </location>
</feature>
<reference evidence="2 3" key="1">
    <citation type="journal article" date="2015" name="Genome Biol. Evol.">
        <title>Phylogenomic analyses indicate that early fungi evolved digesting cell walls of algal ancestors of land plants.</title>
        <authorList>
            <person name="Chang Y."/>
            <person name="Wang S."/>
            <person name="Sekimoto S."/>
            <person name="Aerts A.L."/>
            <person name="Choi C."/>
            <person name="Clum A."/>
            <person name="LaButti K.M."/>
            <person name="Lindquist E.A."/>
            <person name="Yee Ngan C."/>
            <person name="Ohm R.A."/>
            <person name="Salamov A.A."/>
            <person name="Grigoriev I.V."/>
            <person name="Spatafora J.W."/>
            <person name="Berbee M.L."/>
        </authorList>
    </citation>
    <scope>NUCLEOTIDE SEQUENCE [LARGE SCALE GENOMIC DNA]</scope>
    <source>
        <strain evidence="2 3">JEL478</strain>
    </source>
</reference>
<feature type="region of interest" description="Disordered" evidence="1">
    <location>
        <begin position="1"/>
        <end position="117"/>
    </location>
</feature>